<feature type="binding site" evidence="4">
    <location>
        <position position="49"/>
    </location>
    <ligand>
        <name>GTP</name>
        <dbReference type="ChEBI" id="CHEBI:37565"/>
    </ligand>
</feature>
<dbReference type="SMART" id="SM00177">
    <property type="entry name" value="ARF"/>
    <property type="match status" value="1"/>
</dbReference>
<dbReference type="PROSITE" id="PS51417">
    <property type="entry name" value="ARF"/>
    <property type="match status" value="1"/>
</dbReference>
<organism evidence="7 8">
    <name type="scientific">Angiostrongylus cantonensis</name>
    <name type="common">Rat lungworm</name>
    <dbReference type="NCBI Taxonomy" id="6313"/>
    <lineage>
        <taxon>Eukaryota</taxon>
        <taxon>Metazoa</taxon>
        <taxon>Ecdysozoa</taxon>
        <taxon>Nematoda</taxon>
        <taxon>Chromadorea</taxon>
        <taxon>Rhabditida</taxon>
        <taxon>Rhabditina</taxon>
        <taxon>Rhabditomorpha</taxon>
        <taxon>Strongyloidea</taxon>
        <taxon>Metastrongylidae</taxon>
        <taxon>Angiostrongylus</taxon>
    </lineage>
</organism>
<dbReference type="InterPro" id="IPR005225">
    <property type="entry name" value="Small_GTP-bd"/>
</dbReference>
<evidence type="ECO:0000256" key="4">
    <source>
        <dbReference type="PIRSR" id="PIRSR606689-1"/>
    </source>
</evidence>
<name>A0A0K0DK15_ANGCA</name>
<dbReference type="GO" id="GO:0030010">
    <property type="term" value="P:establishment of cell polarity"/>
    <property type="evidence" value="ECO:0007669"/>
    <property type="project" value="UniProtKB-ARBA"/>
</dbReference>
<dbReference type="FunFam" id="3.40.50.300:FF:000412">
    <property type="entry name" value="ADP-ribosylation factor 1"/>
    <property type="match status" value="1"/>
</dbReference>
<keyword evidence="5" id="KW-0479">Metal-binding</keyword>
<proteinExistence type="inferred from homology"/>
<dbReference type="STRING" id="6313.A0A0K0DK15"/>
<keyword evidence="2 4" id="KW-0547">Nucleotide-binding</keyword>
<feature type="binding site" evidence="4">
    <location>
        <begin position="105"/>
        <end position="108"/>
    </location>
    <ligand>
        <name>GTP</name>
        <dbReference type="ChEBI" id="CHEBI:37565"/>
    </ligand>
</feature>
<evidence type="ECO:0000256" key="1">
    <source>
        <dbReference type="ARBA" id="ARBA00010290"/>
    </source>
</evidence>
<keyword evidence="7" id="KW-1185">Reference proteome</keyword>
<dbReference type="SMART" id="SM00175">
    <property type="entry name" value="RAB"/>
    <property type="match status" value="1"/>
</dbReference>
<dbReference type="Proteomes" id="UP000035642">
    <property type="component" value="Unassembled WGS sequence"/>
</dbReference>
<comment type="similarity">
    <text evidence="1 6">Belongs to the small GTPase superfamily. Arf family.</text>
</comment>
<dbReference type="NCBIfam" id="TIGR00231">
    <property type="entry name" value="small_GTP"/>
    <property type="match status" value="1"/>
</dbReference>
<dbReference type="Pfam" id="PF00025">
    <property type="entry name" value="Arf"/>
    <property type="match status" value="1"/>
</dbReference>
<dbReference type="GO" id="GO:0003924">
    <property type="term" value="F:GTPase activity"/>
    <property type="evidence" value="ECO:0007669"/>
    <property type="project" value="InterPro"/>
</dbReference>
<reference evidence="8" key="2">
    <citation type="submission" date="2017-02" db="UniProtKB">
        <authorList>
            <consortium name="WormBaseParasite"/>
        </authorList>
    </citation>
    <scope>IDENTIFICATION</scope>
</reference>
<protein>
    <submittedName>
        <fullName evidence="8">ADP-ribosylation factor</fullName>
    </submittedName>
</protein>
<dbReference type="AlphaFoldDB" id="A0A0K0DK15"/>
<dbReference type="GO" id="GO:0005525">
    <property type="term" value="F:GTP binding"/>
    <property type="evidence" value="ECO:0007669"/>
    <property type="project" value="UniProtKB-KW"/>
</dbReference>
<dbReference type="SUPFAM" id="SSF52540">
    <property type="entry name" value="P-loop containing nucleoside triphosphate hydrolases"/>
    <property type="match status" value="1"/>
</dbReference>
<keyword evidence="5" id="KW-0460">Magnesium</keyword>
<accession>A0A0K0DK15</accession>
<evidence type="ECO:0000256" key="5">
    <source>
        <dbReference type="PIRSR" id="PIRSR606689-2"/>
    </source>
</evidence>
<dbReference type="PANTHER" id="PTHR11711">
    <property type="entry name" value="ADP RIBOSYLATION FACTOR-RELATED"/>
    <property type="match status" value="1"/>
</dbReference>
<evidence type="ECO:0000256" key="3">
    <source>
        <dbReference type="ARBA" id="ARBA00023134"/>
    </source>
</evidence>
<dbReference type="GO" id="GO:0046872">
    <property type="term" value="F:metal ion binding"/>
    <property type="evidence" value="ECO:0007669"/>
    <property type="project" value="UniProtKB-KW"/>
</dbReference>
<dbReference type="Gene3D" id="3.40.50.300">
    <property type="entry name" value="P-loop containing nucleotide triphosphate hydrolases"/>
    <property type="match status" value="1"/>
</dbReference>
<keyword evidence="3 4" id="KW-0342">GTP-binding</keyword>
<evidence type="ECO:0000313" key="7">
    <source>
        <dbReference type="Proteomes" id="UP000035642"/>
    </source>
</evidence>
<dbReference type="InterPro" id="IPR006689">
    <property type="entry name" value="Small_GTPase_ARF/SAR"/>
</dbReference>
<dbReference type="PRINTS" id="PR00328">
    <property type="entry name" value="SAR1GTPBP"/>
</dbReference>
<dbReference type="SMART" id="SM00178">
    <property type="entry name" value="SAR"/>
    <property type="match status" value="1"/>
</dbReference>
<feature type="binding site" evidence="5">
    <location>
        <position position="27"/>
    </location>
    <ligand>
        <name>Mg(2+)</name>
        <dbReference type="ChEBI" id="CHEBI:18420"/>
    </ligand>
</feature>
<dbReference type="InterPro" id="IPR027417">
    <property type="entry name" value="P-loop_NTPase"/>
</dbReference>
<evidence type="ECO:0000313" key="8">
    <source>
        <dbReference type="WBParaSite" id="ACAC_0001180701-mRNA-1"/>
    </source>
</evidence>
<feature type="binding site" evidence="5">
    <location>
        <position position="10"/>
    </location>
    <ligand>
        <name>Mg(2+)</name>
        <dbReference type="ChEBI" id="CHEBI:18420"/>
    </ligand>
</feature>
<feature type="binding site" evidence="4">
    <location>
        <begin position="3"/>
        <end position="10"/>
    </location>
    <ligand>
        <name>GTP</name>
        <dbReference type="ChEBI" id="CHEBI:37565"/>
    </ligand>
</feature>
<dbReference type="InterPro" id="IPR024156">
    <property type="entry name" value="Small_GTPase_ARF"/>
</dbReference>
<reference evidence="7" key="1">
    <citation type="submission" date="2012-09" db="EMBL/GenBank/DDBJ databases">
        <authorList>
            <person name="Martin A.A."/>
        </authorList>
    </citation>
    <scope>NUCLEOTIDE SEQUENCE</scope>
</reference>
<evidence type="ECO:0000256" key="2">
    <source>
        <dbReference type="ARBA" id="ARBA00022741"/>
    </source>
</evidence>
<evidence type="ECO:0000256" key="6">
    <source>
        <dbReference type="RuleBase" id="RU003925"/>
    </source>
</evidence>
<dbReference type="WBParaSite" id="ACAC_0001180701-mRNA-1">
    <property type="protein sequence ID" value="ACAC_0001180701-mRNA-1"/>
    <property type="gene ID" value="ACAC_0001180701"/>
</dbReference>
<dbReference type="CDD" id="cd00878">
    <property type="entry name" value="Arf_Arl"/>
    <property type="match status" value="1"/>
</dbReference>
<sequence>MVGLDNAGKTTVLYKLKLGEVTTTIPTIGFNLETVEYRNVSFTVWDVGGQQRIRALWKYYFRDTDAIIFVVDSADRERIEEARQELHSLVDDPELRDTLLLVFANKQDMPNAMDATEVSKSLHMRNIRDREWYVQQSNAISGEGLIEGLEWLHSQLVKK</sequence>